<evidence type="ECO:0000256" key="1">
    <source>
        <dbReference type="SAM" id="MobiDB-lite"/>
    </source>
</evidence>
<reference evidence="2" key="1">
    <citation type="submission" date="2023-08" db="EMBL/GenBank/DDBJ databases">
        <authorList>
            <person name="Alioto T."/>
            <person name="Alioto T."/>
            <person name="Gomez Garrido J."/>
        </authorList>
    </citation>
    <scope>NUCLEOTIDE SEQUENCE</scope>
</reference>
<protein>
    <submittedName>
        <fullName evidence="2">Uncharacterized protein</fullName>
    </submittedName>
</protein>
<evidence type="ECO:0000313" key="3">
    <source>
        <dbReference type="Proteomes" id="UP001178508"/>
    </source>
</evidence>
<accession>A0AAV1FYY4</accession>
<proteinExistence type="predicted"/>
<name>A0AAV1FYY4_XYRNO</name>
<gene>
    <name evidence="2" type="ORF">XNOV1_A010714</name>
</gene>
<feature type="non-terminal residue" evidence="2">
    <location>
        <position position="1"/>
    </location>
</feature>
<sequence length="62" mass="6900">RGALLGHIATIYSTTAAAQAKSSNHYLPATRSHKHASRNRLQDLRMRPTRSAHVNQVHSERA</sequence>
<keyword evidence="3" id="KW-1185">Reference proteome</keyword>
<dbReference type="AlphaFoldDB" id="A0AAV1FYY4"/>
<feature type="compositionally biased region" description="Polar residues" evidence="1">
    <location>
        <begin position="52"/>
        <end position="62"/>
    </location>
</feature>
<evidence type="ECO:0000313" key="2">
    <source>
        <dbReference type="EMBL" id="CAJ1066191.1"/>
    </source>
</evidence>
<feature type="region of interest" description="Disordered" evidence="1">
    <location>
        <begin position="17"/>
        <end position="62"/>
    </location>
</feature>
<organism evidence="2 3">
    <name type="scientific">Xyrichtys novacula</name>
    <name type="common">Pearly razorfish</name>
    <name type="synonym">Hemipteronotus novacula</name>
    <dbReference type="NCBI Taxonomy" id="13765"/>
    <lineage>
        <taxon>Eukaryota</taxon>
        <taxon>Metazoa</taxon>
        <taxon>Chordata</taxon>
        <taxon>Craniata</taxon>
        <taxon>Vertebrata</taxon>
        <taxon>Euteleostomi</taxon>
        <taxon>Actinopterygii</taxon>
        <taxon>Neopterygii</taxon>
        <taxon>Teleostei</taxon>
        <taxon>Neoteleostei</taxon>
        <taxon>Acanthomorphata</taxon>
        <taxon>Eupercaria</taxon>
        <taxon>Labriformes</taxon>
        <taxon>Labridae</taxon>
        <taxon>Xyrichtys</taxon>
    </lineage>
</organism>
<dbReference type="EMBL" id="OY660873">
    <property type="protein sequence ID" value="CAJ1066191.1"/>
    <property type="molecule type" value="Genomic_DNA"/>
</dbReference>
<dbReference type="Proteomes" id="UP001178508">
    <property type="component" value="Chromosome 10"/>
</dbReference>